<dbReference type="InterPro" id="IPR013783">
    <property type="entry name" value="Ig-like_fold"/>
</dbReference>
<evidence type="ECO:0000313" key="16">
    <source>
        <dbReference type="Proteomes" id="UP000694407"/>
    </source>
</evidence>
<evidence type="ECO:0000256" key="13">
    <source>
        <dbReference type="SAM" id="Phobius"/>
    </source>
</evidence>
<protein>
    <submittedName>
        <fullName evidence="15">Lymphocyte antigen 9</fullName>
    </submittedName>
</protein>
<keyword evidence="5" id="KW-0391">Immunity</keyword>
<dbReference type="PANTHER" id="PTHR12080:SF114">
    <property type="entry name" value="T-LYMPHOCYTE SURFACE ANTIGEN LY-9"/>
    <property type="match status" value="1"/>
</dbReference>
<evidence type="ECO:0000256" key="9">
    <source>
        <dbReference type="ARBA" id="ARBA00023157"/>
    </source>
</evidence>
<reference evidence="15" key="1">
    <citation type="submission" date="2025-08" db="UniProtKB">
        <authorList>
            <consortium name="Ensembl"/>
        </authorList>
    </citation>
    <scope>IDENTIFICATION</scope>
</reference>
<dbReference type="CDD" id="cd16842">
    <property type="entry name" value="Ig_SLAM-like_N"/>
    <property type="match status" value="2"/>
</dbReference>
<dbReference type="CTD" id="4063"/>
<evidence type="ECO:0000256" key="11">
    <source>
        <dbReference type="ARBA" id="ARBA00023319"/>
    </source>
</evidence>
<keyword evidence="2" id="KW-0399">Innate immunity</keyword>
<dbReference type="FunFam" id="2.60.40.10:FF:000470">
    <property type="entry name" value="SLAM family member 7"/>
    <property type="match status" value="1"/>
</dbReference>
<evidence type="ECO:0000313" key="15">
    <source>
        <dbReference type="Ensembl" id="ENSMMMP00000025305.1"/>
    </source>
</evidence>
<keyword evidence="3 13" id="KW-0812">Transmembrane</keyword>
<keyword evidence="16" id="KW-1185">Reference proteome</keyword>
<keyword evidence="10" id="KW-0325">Glycoprotein</keyword>
<reference evidence="15" key="2">
    <citation type="submission" date="2025-09" db="UniProtKB">
        <authorList>
            <consortium name="Ensembl"/>
        </authorList>
    </citation>
    <scope>IDENTIFICATION</scope>
</reference>
<name>A0A8C6EYV8_MARMA</name>
<evidence type="ECO:0000256" key="2">
    <source>
        <dbReference type="ARBA" id="ARBA00022588"/>
    </source>
</evidence>
<evidence type="ECO:0000256" key="5">
    <source>
        <dbReference type="ARBA" id="ARBA00022859"/>
    </source>
</evidence>
<evidence type="ECO:0000259" key="14">
    <source>
        <dbReference type="PROSITE" id="PS50835"/>
    </source>
</evidence>
<dbReference type="RefSeq" id="XP_015347473.1">
    <property type="nucleotide sequence ID" value="XM_015491987.2"/>
</dbReference>
<dbReference type="GeneID" id="107147490"/>
<evidence type="ECO:0000256" key="10">
    <source>
        <dbReference type="ARBA" id="ARBA00023180"/>
    </source>
</evidence>
<feature type="domain" description="Ig-like" evidence="14">
    <location>
        <begin position="356"/>
        <end position="439"/>
    </location>
</feature>
<feature type="transmembrane region" description="Helical" evidence="13">
    <location>
        <begin position="448"/>
        <end position="469"/>
    </location>
</feature>
<dbReference type="SMART" id="SM00409">
    <property type="entry name" value="IG"/>
    <property type="match status" value="2"/>
</dbReference>
<dbReference type="GO" id="GO:0045087">
    <property type="term" value="P:innate immune response"/>
    <property type="evidence" value="ECO:0007669"/>
    <property type="project" value="UniProtKB-KW"/>
</dbReference>
<dbReference type="Proteomes" id="UP000694407">
    <property type="component" value="Unplaced"/>
</dbReference>
<dbReference type="GO" id="GO:0009897">
    <property type="term" value="C:external side of plasma membrane"/>
    <property type="evidence" value="ECO:0007669"/>
    <property type="project" value="TreeGrafter"/>
</dbReference>
<feature type="domain" description="Ig-like" evidence="14">
    <location>
        <begin position="155"/>
        <end position="228"/>
    </location>
</feature>
<organism evidence="15 16">
    <name type="scientific">Marmota marmota marmota</name>
    <name type="common">Alpine marmot</name>
    <dbReference type="NCBI Taxonomy" id="9994"/>
    <lineage>
        <taxon>Eukaryota</taxon>
        <taxon>Metazoa</taxon>
        <taxon>Chordata</taxon>
        <taxon>Craniata</taxon>
        <taxon>Vertebrata</taxon>
        <taxon>Euteleostomi</taxon>
        <taxon>Mammalia</taxon>
        <taxon>Eutheria</taxon>
        <taxon>Euarchontoglires</taxon>
        <taxon>Glires</taxon>
        <taxon>Rodentia</taxon>
        <taxon>Sciuromorpha</taxon>
        <taxon>Sciuridae</taxon>
        <taxon>Xerinae</taxon>
        <taxon>Marmotini</taxon>
        <taxon>Marmota</taxon>
    </lineage>
</organism>
<keyword evidence="7" id="KW-1064">Adaptive immunity</keyword>
<accession>A0A8C6EYV8</accession>
<evidence type="ECO:0000256" key="6">
    <source>
        <dbReference type="ARBA" id="ARBA00022989"/>
    </source>
</evidence>
<dbReference type="Ensembl" id="ENSMMMT00000028639.1">
    <property type="protein sequence ID" value="ENSMMMP00000025305.1"/>
    <property type="gene ID" value="ENSMMMG00000022154.1"/>
</dbReference>
<dbReference type="GO" id="GO:0072540">
    <property type="term" value="P:T-helper 17 cell lineage commitment"/>
    <property type="evidence" value="ECO:0007669"/>
    <property type="project" value="Ensembl"/>
</dbReference>
<feature type="region of interest" description="Disordered" evidence="12">
    <location>
        <begin position="515"/>
        <end position="550"/>
    </location>
</feature>
<keyword evidence="11" id="KW-0393">Immunoglobulin domain</keyword>
<dbReference type="InterPro" id="IPR007110">
    <property type="entry name" value="Ig-like_dom"/>
</dbReference>
<feature type="compositionally biased region" description="Low complexity" evidence="12">
    <location>
        <begin position="525"/>
        <end position="535"/>
    </location>
</feature>
<feature type="region of interest" description="Disordered" evidence="12">
    <location>
        <begin position="624"/>
        <end position="648"/>
    </location>
</feature>
<evidence type="ECO:0000256" key="1">
    <source>
        <dbReference type="ARBA" id="ARBA00004479"/>
    </source>
</evidence>
<evidence type="ECO:0000256" key="12">
    <source>
        <dbReference type="SAM" id="MobiDB-lite"/>
    </source>
</evidence>
<comment type="subcellular location">
    <subcellularLocation>
        <location evidence="1">Membrane</location>
        <topology evidence="1">Single-pass type I membrane protein</topology>
    </subcellularLocation>
</comment>
<proteinExistence type="predicted"/>
<dbReference type="PROSITE" id="PS50835">
    <property type="entry name" value="IG_LIKE"/>
    <property type="match status" value="2"/>
</dbReference>
<dbReference type="OrthoDB" id="9835793at2759"/>
<dbReference type="AlphaFoldDB" id="A0A8C6EYV8"/>
<keyword evidence="8 13" id="KW-0472">Membrane</keyword>
<dbReference type="GO" id="GO:0032740">
    <property type="term" value="P:positive regulation of interleukin-17 production"/>
    <property type="evidence" value="ECO:0007669"/>
    <property type="project" value="Ensembl"/>
</dbReference>
<keyword evidence="4" id="KW-0732">Signal</keyword>
<keyword evidence="6 13" id="KW-1133">Transmembrane helix</keyword>
<sequence length="648" mass="71639">MEGPKNHADNWAVGVFFDKPQESQPQICSVLWTSLLFLFVGLGASEKDSTPMVVSGILGGSVIFPLNISVDTEIENVVWNGLDEALVLAYPGKHPIFLVKSSESRINISGSYSLYMRHLTQKDEGSYKAQINRKNSKVTTKKEFILHVYEHVQEPQVTLKSITMSENASCNITLMCFVNGTENGVQYSWTSSTSESYSGSILTVSPKPCDPDLSYTCTARNPVSQSSSRPLHAWQFCAGTSKGNTMGETVVGTLGKPVTLPLALPASQDTENIVWMFNTSLISKEWKGSAMADPLVTPKGSDGSRVWVSSQDYSLKISQLKMEDAGPYHAYVCSKTSRVTSMKHVILLVYRRLKKPNITWTLMHTEDDICRLSLTCSVEDGGNNVTYTWSPMQKGAILSQGSSHLNISWRSGEKYPNLTCTARNPVSNSSCQFLSGNICSGTKKKRHFWIWLSPVIILLILGIFSWYIWKKKGSYSVPASSSSQAEAPSDPPESTAGHTIYTMISQGYEKLDPLPKTARPWSRPTSDTSSNSSITTEEDEERTQMHNSVNGKDMVYDLVTQKDIGQDLDAEGQAEFVILDDRAVGSVVGKNLEYIQVVLNLQEKNPILQKKENSATIYCSVQKPQKVVPPPQQDGLESPEIPTYENLT</sequence>
<dbReference type="KEGG" id="mmma:107147490"/>
<evidence type="ECO:0000256" key="4">
    <source>
        <dbReference type="ARBA" id="ARBA00022729"/>
    </source>
</evidence>
<dbReference type="InterPro" id="IPR003599">
    <property type="entry name" value="Ig_sub"/>
</dbReference>
<dbReference type="Gene3D" id="2.60.40.10">
    <property type="entry name" value="Immunoglobulins"/>
    <property type="match status" value="4"/>
</dbReference>
<dbReference type="InterPro" id="IPR036179">
    <property type="entry name" value="Ig-like_dom_sf"/>
</dbReference>
<evidence type="ECO:0000256" key="3">
    <source>
        <dbReference type="ARBA" id="ARBA00022692"/>
    </source>
</evidence>
<dbReference type="PANTHER" id="PTHR12080">
    <property type="entry name" value="SIGNALING LYMPHOCYTIC ACTIVATION MOLECULE"/>
    <property type="match status" value="1"/>
</dbReference>
<evidence type="ECO:0000256" key="7">
    <source>
        <dbReference type="ARBA" id="ARBA00023130"/>
    </source>
</evidence>
<dbReference type="GeneTree" id="ENSGT01030000234540"/>
<dbReference type="InterPro" id="IPR015631">
    <property type="entry name" value="CD2/SLAM_rcpt"/>
</dbReference>
<evidence type="ECO:0000256" key="8">
    <source>
        <dbReference type="ARBA" id="ARBA00023136"/>
    </source>
</evidence>
<dbReference type="SUPFAM" id="SSF48726">
    <property type="entry name" value="Immunoglobulin"/>
    <property type="match status" value="4"/>
</dbReference>
<keyword evidence="9" id="KW-1015">Disulfide bond</keyword>
<gene>
    <name evidence="15" type="primary">LY9</name>
</gene>
<dbReference type="FunFam" id="2.60.40.10:FF:000820">
    <property type="entry name" value="SLAM family member 7"/>
    <property type="match status" value="1"/>
</dbReference>